<dbReference type="Proteomes" id="UP000010809">
    <property type="component" value="Chromosome"/>
</dbReference>
<evidence type="ECO:0000256" key="1">
    <source>
        <dbReference type="SAM" id="MobiDB-lite"/>
    </source>
</evidence>
<feature type="region of interest" description="Disordered" evidence="1">
    <location>
        <begin position="1"/>
        <end position="85"/>
    </location>
</feature>
<dbReference type="AlphaFoldDB" id="L0DWA8"/>
<proteinExistence type="predicted"/>
<dbReference type="KEGG" id="tni:TVNIR_0960"/>
<evidence type="ECO:0000313" key="2">
    <source>
        <dbReference type="EMBL" id="AGA32646.1"/>
    </source>
</evidence>
<name>L0DWA8_THIND</name>
<accession>L0DWA8</accession>
<dbReference type="HOGENOM" id="CLU_1610021_0_0_6"/>
<organism evidence="2 3">
    <name type="scientific">Thioalkalivibrio nitratireducens (strain DSM 14787 / UNIQEM 213 / ALEN2)</name>
    <dbReference type="NCBI Taxonomy" id="1255043"/>
    <lineage>
        <taxon>Bacteria</taxon>
        <taxon>Pseudomonadati</taxon>
        <taxon>Pseudomonadota</taxon>
        <taxon>Gammaproteobacteria</taxon>
        <taxon>Chromatiales</taxon>
        <taxon>Ectothiorhodospiraceae</taxon>
        <taxon>Thioalkalivibrio</taxon>
    </lineage>
</organism>
<keyword evidence="3" id="KW-1185">Reference proteome</keyword>
<reference evidence="2" key="1">
    <citation type="submission" date="2015-12" db="EMBL/GenBank/DDBJ databases">
        <authorList>
            <person name="Tikhonova T.V."/>
            <person name="Pavlov A.R."/>
            <person name="Beletsky A.V."/>
            <person name="Mardanov A.V."/>
            <person name="Sorokin D.Y."/>
            <person name="Ravin N.V."/>
            <person name="Popov V.O."/>
        </authorList>
    </citation>
    <scope>NUCLEOTIDE SEQUENCE</scope>
    <source>
        <strain evidence="2">DSM 14787</strain>
    </source>
</reference>
<dbReference type="STRING" id="1255043.TVNIR_0960"/>
<protein>
    <submittedName>
        <fullName evidence="2">Uncharacterized protein</fullName>
    </submittedName>
</protein>
<dbReference type="PATRIC" id="fig|1255043.3.peg.966"/>
<sequence length="165" mass="18382">MWAGLGPEDVHPRPGFRGIGRCRRGESQQREQGGQQHEHAFHTAHRHLLGGCLPHSDDRRPSVPAASIGWRQNRDHDLGQPKAVGGQRRSLVVRCAYRNPRFRPFDARRRRMHPMSGRRGRAVPVSGRFAGHQPGLLKSCGAGSAPRGSLWVSPLARRVRCAFAN</sequence>
<evidence type="ECO:0000313" key="3">
    <source>
        <dbReference type="Proteomes" id="UP000010809"/>
    </source>
</evidence>
<gene>
    <name evidence="2" type="ordered locus">TVNIR_0960</name>
</gene>
<dbReference type="EMBL" id="CP003989">
    <property type="protein sequence ID" value="AGA32646.1"/>
    <property type="molecule type" value="Genomic_DNA"/>
</dbReference>